<reference evidence="2" key="1">
    <citation type="submission" date="2018-02" db="EMBL/GenBank/DDBJ databases">
        <authorList>
            <person name="Cohen D.B."/>
            <person name="Kent A.D."/>
        </authorList>
    </citation>
    <scope>NUCLEOTIDE SEQUENCE</scope>
</reference>
<proteinExistence type="predicted"/>
<protein>
    <submittedName>
        <fullName evidence="2">Uncharacterized protein</fullName>
    </submittedName>
</protein>
<dbReference type="AlphaFoldDB" id="A0A2N9GSR0"/>
<name>A0A2N9GSR0_FAGSY</name>
<evidence type="ECO:0000256" key="1">
    <source>
        <dbReference type="SAM" id="MobiDB-lite"/>
    </source>
</evidence>
<sequence length="174" mass="19124">MLKEKNGKRFTENISVNHFPKPKHASLDPFTSLSALTLFSLLSLPHSLLSALCTFSPSPATPPATPSHPRATPCLRLIVAQFSLSARFLSLPTRAQPAEPAELARATPSHRSPSHRRTAKAHPPLPAPSLSHGKPPPVSILTDRIRSDLIRSRSDRTRSDLIRSRSDRIRSDLN</sequence>
<organism evidence="2">
    <name type="scientific">Fagus sylvatica</name>
    <name type="common">Beechnut</name>
    <dbReference type="NCBI Taxonomy" id="28930"/>
    <lineage>
        <taxon>Eukaryota</taxon>
        <taxon>Viridiplantae</taxon>
        <taxon>Streptophyta</taxon>
        <taxon>Embryophyta</taxon>
        <taxon>Tracheophyta</taxon>
        <taxon>Spermatophyta</taxon>
        <taxon>Magnoliopsida</taxon>
        <taxon>eudicotyledons</taxon>
        <taxon>Gunneridae</taxon>
        <taxon>Pentapetalae</taxon>
        <taxon>rosids</taxon>
        <taxon>fabids</taxon>
        <taxon>Fagales</taxon>
        <taxon>Fagaceae</taxon>
        <taxon>Fagus</taxon>
    </lineage>
</organism>
<gene>
    <name evidence="2" type="ORF">FSB_LOCUS30186</name>
</gene>
<evidence type="ECO:0000313" key="2">
    <source>
        <dbReference type="EMBL" id="SPD02304.1"/>
    </source>
</evidence>
<feature type="region of interest" description="Disordered" evidence="1">
    <location>
        <begin position="97"/>
        <end position="145"/>
    </location>
</feature>
<dbReference type="EMBL" id="OIVN01002289">
    <property type="protein sequence ID" value="SPD02304.1"/>
    <property type="molecule type" value="Genomic_DNA"/>
</dbReference>
<accession>A0A2N9GSR0</accession>